<evidence type="ECO:0000256" key="1">
    <source>
        <dbReference type="SAM" id="Phobius"/>
    </source>
</evidence>
<reference evidence="2 3" key="1">
    <citation type="submission" date="2018-05" db="EMBL/GenBank/DDBJ databases">
        <title>Genome sequencing of Flavobacterium sp. HYN0056.</title>
        <authorList>
            <person name="Yi H."/>
            <person name="Baek C."/>
        </authorList>
    </citation>
    <scope>NUCLEOTIDE SEQUENCE [LARGE SCALE GENOMIC DNA]</scope>
    <source>
        <strain evidence="2 3">HYN0056</strain>
    </source>
</reference>
<feature type="transmembrane region" description="Helical" evidence="1">
    <location>
        <begin position="14"/>
        <end position="35"/>
    </location>
</feature>
<accession>A0A2S1YL29</accession>
<feature type="transmembrane region" description="Helical" evidence="1">
    <location>
        <begin position="83"/>
        <end position="105"/>
    </location>
</feature>
<keyword evidence="3" id="KW-1185">Reference proteome</keyword>
<name>A0A2S1YL29_9FLAO</name>
<sequence length="150" mass="17550">MTNEEIINFTQENYPYIIVFFLILFSVEIISKIAAISKKLPAFLVTFEHYKPIAFCRKFLIYIFPVLIIAGFIFIYRNSLVTFGITGLFIIFCTMYSMILILLLLSTIQHTTSLQIKYKKEEQNLYVETFENIYKAIDTLGKAITEKDKK</sequence>
<evidence type="ECO:0000313" key="2">
    <source>
        <dbReference type="EMBL" id="AWK04779.1"/>
    </source>
</evidence>
<keyword evidence="1" id="KW-0812">Transmembrane</keyword>
<gene>
    <name evidence="2" type="ORF">HYN56_11305</name>
</gene>
<feature type="transmembrane region" description="Helical" evidence="1">
    <location>
        <begin position="59"/>
        <end position="77"/>
    </location>
</feature>
<dbReference type="EMBL" id="CP029255">
    <property type="protein sequence ID" value="AWK04779.1"/>
    <property type="molecule type" value="Genomic_DNA"/>
</dbReference>
<evidence type="ECO:0000313" key="3">
    <source>
        <dbReference type="Proteomes" id="UP000245250"/>
    </source>
</evidence>
<dbReference type="AlphaFoldDB" id="A0A2S1YL29"/>
<organism evidence="2 3">
    <name type="scientific">Flavobacterium crocinum</name>
    <dbReference type="NCBI Taxonomy" id="2183896"/>
    <lineage>
        <taxon>Bacteria</taxon>
        <taxon>Pseudomonadati</taxon>
        <taxon>Bacteroidota</taxon>
        <taxon>Flavobacteriia</taxon>
        <taxon>Flavobacteriales</taxon>
        <taxon>Flavobacteriaceae</taxon>
        <taxon>Flavobacterium</taxon>
    </lineage>
</organism>
<dbReference type="RefSeq" id="WP_109192263.1">
    <property type="nucleotide sequence ID" value="NZ_CP029255.1"/>
</dbReference>
<dbReference type="KEGG" id="fcr:HYN56_11305"/>
<keyword evidence="1" id="KW-0472">Membrane</keyword>
<protein>
    <submittedName>
        <fullName evidence="2">Uncharacterized protein</fullName>
    </submittedName>
</protein>
<keyword evidence="1" id="KW-1133">Transmembrane helix</keyword>
<dbReference type="Proteomes" id="UP000245250">
    <property type="component" value="Chromosome"/>
</dbReference>
<proteinExistence type="predicted"/>